<dbReference type="Proteomes" id="UP001331664">
    <property type="component" value="Unassembled WGS sequence"/>
</dbReference>
<evidence type="ECO:0000256" key="4">
    <source>
        <dbReference type="PROSITE-ProRule" id="PRU00050"/>
    </source>
</evidence>
<dbReference type="RefSeq" id="WP_086236822.1">
    <property type="nucleotide sequence ID" value="NZ_JAZBRC010000001.1"/>
</dbReference>
<organism evidence="6 7">
    <name type="scientific">Campylobacter porcelli</name>
    <dbReference type="NCBI Taxonomy" id="1660073"/>
    <lineage>
        <taxon>Bacteria</taxon>
        <taxon>Pseudomonadati</taxon>
        <taxon>Campylobacterota</taxon>
        <taxon>Epsilonproteobacteria</taxon>
        <taxon>Campylobacterales</taxon>
        <taxon>Campylobacteraceae</taxon>
        <taxon>Campylobacter</taxon>
    </lineage>
</organism>
<feature type="active site" evidence="4">
    <location>
        <position position="11"/>
    </location>
</feature>
<name>A0ABU7M2C3_9BACT</name>
<feature type="active site" evidence="4">
    <location>
        <position position="38"/>
    </location>
</feature>
<dbReference type="PANTHER" id="PTHR42872">
    <property type="entry name" value="PROTEIN-GLUTAMATE METHYLESTERASE/PROTEIN-GLUTAMINE GLUTAMINASE"/>
    <property type="match status" value="1"/>
</dbReference>
<feature type="domain" description="CheB-type methylesterase" evidence="5">
    <location>
        <begin position="1"/>
        <end position="187"/>
    </location>
</feature>
<dbReference type="EC" id="3.1.1.61" evidence="2"/>
<evidence type="ECO:0000256" key="3">
    <source>
        <dbReference type="ARBA" id="ARBA00048267"/>
    </source>
</evidence>
<evidence type="ECO:0000313" key="6">
    <source>
        <dbReference type="EMBL" id="MEE3743719.1"/>
    </source>
</evidence>
<dbReference type="Gene3D" id="3.40.50.180">
    <property type="entry name" value="Methylesterase CheB, C-terminal domain"/>
    <property type="match status" value="1"/>
</dbReference>
<comment type="catalytic activity">
    <reaction evidence="3">
        <text>[protein]-L-glutamate 5-O-methyl ester + H2O = L-glutamyl-[protein] + methanol + H(+)</text>
        <dbReference type="Rhea" id="RHEA:23236"/>
        <dbReference type="Rhea" id="RHEA-COMP:10208"/>
        <dbReference type="Rhea" id="RHEA-COMP:10311"/>
        <dbReference type="ChEBI" id="CHEBI:15377"/>
        <dbReference type="ChEBI" id="CHEBI:15378"/>
        <dbReference type="ChEBI" id="CHEBI:17790"/>
        <dbReference type="ChEBI" id="CHEBI:29973"/>
        <dbReference type="ChEBI" id="CHEBI:82795"/>
        <dbReference type="EC" id="3.1.1.61"/>
    </reaction>
</comment>
<keyword evidence="7" id="KW-1185">Reference proteome</keyword>
<evidence type="ECO:0000256" key="2">
    <source>
        <dbReference type="ARBA" id="ARBA00039140"/>
    </source>
</evidence>
<keyword evidence="4" id="KW-0145">Chemotaxis</keyword>
<dbReference type="Pfam" id="PF01339">
    <property type="entry name" value="CheB_methylest"/>
    <property type="match status" value="1"/>
</dbReference>
<dbReference type="SUPFAM" id="SSF52738">
    <property type="entry name" value="Methylesterase CheB, C-terminal domain"/>
    <property type="match status" value="1"/>
</dbReference>
<reference evidence="6 7" key="1">
    <citation type="submission" date="2024-01" db="EMBL/GenBank/DDBJ databases">
        <title>Campylobacter porcellus sp. nov.</title>
        <authorList>
            <person name="Papic B."/>
            <person name="Gruntar I."/>
        </authorList>
    </citation>
    <scope>NUCLEOTIDE SEQUENCE [LARGE SCALE GENOMIC DNA]</scope>
    <source>
        <strain evidence="6 7">CX2-4855-23</strain>
    </source>
</reference>
<dbReference type="InterPro" id="IPR000673">
    <property type="entry name" value="Sig_transdc_resp-reg_Me-estase"/>
</dbReference>
<protein>
    <recommendedName>
        <fullName evidence="2">protein-glutamate methylesterase</fullName>
        <ecNumber evidence="2">3.1.1.61</ecNumber>
    </recommendedName>
</protein>
<evidence type="ECO:0000313" key="7">
    <source>
        <dbReference type="Proteomes" id="UP001331664"/>
    </source>
</evidence>
<dbReference type="PROSITE" id="PS50122">
    <property type="entry name" value="CHEB"/>
    <property type="match status" value="1"/>
</dbReference>
<evidence type="ECO:0000259" key="5">
    <source>
        <dbReference type="PROSITE" id="PS50122"/>
    </source>
</evidence>
<dbReference type="CDD" id="cd16432">
    <property type="entry name" value="CheB_Rec"/>
    <property type="match status" value="1"/>
</dbReference>
<feature type="active site" evidence="4">
    <location>
        <position position="131"/>
    </location>
</feature>
<keyword evidence="1 4" id="KW-0378">Hydrolase</keyword>
<sequence>MKQKLILIGASTGGPGHLKKLLSGISLPSNVSVVIAQHMNKNFVGSFANGLAQELKSGVELLNNKITLQNKIYICEQNSIMLNHQLLTANIDQSGVTTTYNPNVNMLFNSAVPLCRIVDVMGILLTGIGDDGASGLNELYKAGAKCIAENEQSAIVYGMPKRAKDINPKLEIGNLDMIKTNLQRFIV</sequence>
<accession>A0ABU7M2C3</accession>
<gene>
    <name evidence="6" type="ORF">V2I23_00225</name>
</gene>
<dbReference type="InterPro" id="IPR035909">
    <property type="entry name" value="CheB_C"/>
</dbReference>
<dbReference type="PANTHER" id="PTHR42872:SF6">
    <property type="entry name" value="PROTEIN-GLUTAMATE METHYLESTERASE_PROTEIN-GLUTAMINE GLUTAMINASE"/>
    <property type="match status" value="1"/>
</dbReference>
<comment type="caution">
    <text evidence="6">The sequence shown here is derived from an EMBL/GenBank/DDBJ whole genome shotgun (WGS) entry which is preliminary data.</text>
</comment>
<evidence type="ECO:0000256" key="1">
    <source>
        <dbReference type="ARBA" id="ARBA00022801"/>
    </source>
</evidence>
<proteinExistence type="predicted"/>
<dbReference type="EMBL" id="JAZBRD010000001">
    <property type="protein sequence ID" value="MEE3743719.1"/>
    <property type="molecule type" value="Genomic_DNA"/>
</dbReference>